<evidence type="ECO:0000313" key="3">
    <source>
        <dbReference type="EMBL" id="ERP31130.1"/>
    </source>
</evidence>
<comment type="similarity">
    <text evidence="1">Belongs to the bactofilin family.</text>
</comment>
<dbReference type="AlphaFoldDB" id="U7D9N8"/>
<reference evidence="3 4" key="1">
    <citation type="journal article" date="2013" name="Environ. Microbiol.">
        <title>Genome analysis of Chitinivibrio alkaliphilus gen. nov., sp. nov., a novel extremely haloalkaliphilic anaerobic chitinolytic bacterium from the candidate phylum Termite Group 3.</title>
        <authorList>
            <person name="Sorokin D.Y."/>
            <person name="Gumerov V.M."/>
            <person name="Rakitin A.L."/>
            <person name="Beletsky A.V."/>
            <person name="Damste J.S."/>
            <person name="Muyzer G."/>
            <person name="Mardanov A.V."/>
            <person name="Ravin N.V."/>
        </authorList>
    </citation>
    <scope>NUCLEOTIDE SEQUENCE [LARGE SCALE GENOMIC DNA]</scope>
    <source>
        <strain evidence="3 4">ACht1</strain>
    </source>
</reference>
<protein>
    <recommendedName>
        <fullName evidence="5">Cell shape determination protein CcmA</fullName>
    </recommendedName>
</protein>
<name>U7D9N8_9BACT</name>
<evidence type="ECO:0008006" key="5">
    <source>
        <dbReference type="Google" id="ProtNLM"/>
    </source>
</evidence>
<evidence type="ECO:0000256" key="1">
    <source>
        <dbReference type="ARBA" id="ARBA00044755"/>
    </source>
</evidence>
<comment type="caution">
    <text evidence="3">The sequence shown here is derived from an EMBL/GenBank/DDBJ whole genome shotgun (WGS) entry which is preliminary data.</text>
</comment>
<feature type="compositionally biased region" description="Basic and acidic residues" evidence="2">
    <location>
        <begin position="106"/>
        <end position="142"/>
    </location>
</feature>
<dbReference type="Proteomes" id="UP000017148">
    <property type="component" value="Unassembled WGS sequence"/>
</dbReference>
<dbReference type="EMBL" id="ASJR01000019">
    <property type="protein sequence ID" value="ERP31130.1"/>
    <property type="molecule type" value="Genomic_DNA"/>
</dbReference>
<dbReference type="STRING" id="1313304.CALK_2011"/>
<accession>U7D9N8</accession>
<dbReference type="PANTHER" id="PTHR35024">
    <property type="entry name" value="HYPOTHETICAL CYTOSOLIC PROTEIN"/>
    <property type="match status" value="1"/>
</dbReference>
<evidence type="ECO:0000256" key="2">
    <source>
        <dbReference type="SAM" id="MobiDB-lite"/>
    </source>
</evidence>
<dbReference type="PANTHER" id="PTHR35024:SF4">
    <property type="entry name" value="POLYMER-FORMING CYTOSKELETAL PROTEIN"/>
    <property type="match status" value="1"/>
</dbReference>
<dbReference type="OrthoDB" id="9802488at2"/>
<keyword evidence="4" id="KW-1185">Reference proteome</keyword>
<dbReference type="Pfam" id="PF04519">
    <property type="entry name" value="Bactofilin"/>
    <property type="match status" value="1"/>
</dbReference>
<proteinExistence type="inferred from homology"/>
<organism evidence="3 4">
    <name type="scientific">Chitinivibrio alkaliphilus ACht1</name>
    <dbReference type="NCBI Taxonomy" id="1313304"/>
    <lineage>
        <taxon>Bacteria</taxon>
        <taxon>Pseudomonadati</taxon>
        <taxon>Fibrobacterota</taxon>
        <taxon>Chitinivibrionia</taxon>
        <taxon>Chitinivibrionales</taxon>
        <taxon>Chitinivibrionaceae</taxon>
        <taxon>Chitinivibrio</taxon>
    </lineage>
</organism>
<gene>
    <name evidence="3" type="ORF">CALK_2011</name>
</gene>
<dbReference type="InterPro" id="IPR007607">
    <property type="entry name" value="BacA/B"/>
</dbReference>
<dbReference type="RefSeq" id="WP_022637429.1">
    <property type="nucleotide sequence ID" value="NZ_ASJR01000019.1"/>
</dbReference>
<feature type="region of interest" description="Disordered" evidence="2">
    <location>
        <begin position="104"/>
        <end position="142"/>
    </location>
</feature>
<dbReference type="eggNOG" id="COG1664">
    <property type="taxonomic scope" value="Bacteria"/>
</dbReference>
<evidence type="ECO:0000313" key="4">
    <source>
        <dbReference type="Proteomes" id="UP000017148"/>
    </source>
</evidence>
<sequence length="142" mass="14807">MSKKIDFTVVGNGASITGELDVPHDVRIDGVFNGTVRCGSTITVGTDGVVSGEISAINGEIAGKVEGNVSCSKALELNEGASIVGDVSAKALIINKGGVLHGRSSMLDEKNQKGQKERSKNRPAKNDDGQAKRKENSVEIDL</sequence>